<dbReference type="InterPro" id="IPR025868">
    <property type="entry name" value="Zn_ribbon_dom_put"/>
</dbReference>
<evidence type="ECO:0000313" key="3">
    <source>
        <dbReference type="Proteomes" id="UP001209229"/>
    </source>
</evidence>
<sequence>MSKQNKICQSCGMPMSKDPQGGGTNADASKNTTYCSYCYQDGQFSFIGTVDEFQESCRKIMIEKGHNRILSWLFTRGMKRLDRWKNN</sequence>
<reference evidence="2" key="1">
    <citation type="submission" date="2022-10" db="EMBL/GenBank/DDBJ databases">
        <authorList>
            <person name="Yu W.X."/>
        </authorList>
    </citation>
    <scope>NUCLEOTIDE SEQUENCE</scope>
    <source>
        <strain evidence="2">AAT</strain>
    </source>
</reference>
<dbReference type="RefSeq" id="WP_301192791.1">
    <property type="nucleotide sequence ID" value="NZ_JAPDPJ010000091.1"/>
</dbReference>
<dbReference type="Pfam" id="PF12674">
    <property type="entry name" value="Zn_ribbon_2"/>
    <property type="match status" value="1"/>
</dbReference>
<dbReference type="AlphaFoldDB" id="A0AAE3M8W6"/>
<evidence type="ECO:0000259" key="1">
    <source>
        <dbReference type="Pfam" id="PF12674"/>
    </source>
</evidence>
<evidence type="ECO:0000313" key="2">
    <source>
        <dbReference type="EMBL" id="MCW3789233.1"/>
    </source>
</evidence>
<accession>A0AAE3M8W6</accession>
<proteinExistence type="predicted"/>
<dbReference type="EMBL" id="JAPDPJ010000091">
    <property type="protein sequence ID" value="MCW3789233.1"/>
    <property type="molecule type" value="Genomic_DNA"/>
</dbReference>
<protein>
    <submittedName>
        <fullName evidence="2">Zinc ribbon domain-containing protein</fullName>
    </submittedName>
</protein>
<comment type="caution">
    <text evidence="2">The sequence shown here is derived from an EMBL/GenBank/DDBJ whole genome shotgun (WGS) entry which is preliminary data.</text>
</comment>
<name>A0AAE3M8W6_9BACT</name>
<gene>
    <name evidence="2" type="ORF">OM075_22405</name>
</gene>
<feature type="domain" description="Putative zinc ribbon" evidence="1">
    <location>
        <begin position="7"/>
        <end position="85"/>
    </location>
</feature>
<dbReference type="Proteomes" id="UP001209229">
    <property type="component" value="Unassembled WGS sequence"/>
</dbReference>
<organism evidence="2 3">
    <name type="scientific">Plebeiibacterium sediminum</name>
    <dbReference type="NCBI Taxonomy" id="2992112"/>
    <lineage>
        <taxon>Bacteria</taxon>
        <taxon>Pseudomonadati</taxon>
        <taxon>Bacteroidota</taxon>
        <taxon>Bacteroidia</taxon>
        <taxon>Marinilabiliales</taxon>
        <taxon>Marinilabiliaceae</taxon>
        <taxon>Plebeiibacterium</taxon>
    </lineage>
</organism>
<keyword evidence="3" id="KW-1185">Reference proteome</keyword>